<feature type="transmembrane region" description="Helical" evidence="7">
    <location>
        <begin position="37"/>
        <end position="63"/>
    </location>
</feature>
<feature type="region of interest" description="Disordered" evidence="8">
    <location>
        <begin position="1"/>
        <end position="30"/>
    </location>
</feature>
<dbReference type="RefSeq" id="WP_143985688.1">
    <property type="nucleotide sequence ID" value="NZ_CP041692.1"/>
</dbReference>
<evidence type="ECO:0000313" key="10">
    <source>
        <dbReference type="EMBL" id="QDP95720.1"/>
    </source>
</evidence>
<dbReference type="CDD" id="cd06261">
    <property type="entry name" value="TM_PBP2"/>
    <property type="match status" value="1"/>
</dbReference>
<feature type="domain" description="ABC transmembrane type-1" evidence="9">
    <location>
        <begin position="96"/>
        <end position="310"/>
    </location>
</feature>
<dbReference type="Pfam" id="PF00528">
    <property type="entry name" value="BPD_transp_1"/>
    <property type="match status" value="1"/>
</dbReference>
<dbReference type="GO" id="GO:0005886">
    <property type="term" value="C:plasma membrane"/>
    <property type="evidence" value="ECO:0007669"/>
    <property type="project" value="UniProtKB-SubCell"/>
</dbReference>
<evidence type="ECO:0000256" key="2">
    <source>
        <dbReference type="ARBA" id="ARBA00022448"/>
    </source>
</evidence>
<organism evidence="10 11">
    <name type="scientific">Microlunatus elymi</name>
    <dbReference type="NCBI Taxonomy" id="2596828"/>
    <lineage>
        <taxon>Bacteria</taxon>
        <taxon>Bacillati</taxon>
        <taxon>Actinomycetota</taxon>
        <taxon>Actinomycetes</taxon>
        <taxon>Propionibacteriales</taxon>
        <taxon>Propionibacteriaceae</taxon>
        <taxon>Microlunatus</taxon>
    </lineage>
</organism>
<evidence type="ECO:0000256" key="7">
    <source>
        <dbReference type="RuleBase" id="RU363032"/>
    </source>
</evidence>
<keyword evidence="3" id="KW-1003">Cell membrane</keyword>
<dbReference type="GO" id="GO:0055085">
    <property type="term" value="P:transmembrane transport"/>
    <property type="evidence" value="ECO:0007669"/>
    <property type="project" value="InterPro"/>
</dbReference>
<evidence type="ECO:0000256" key="5">
    <source>
        <dbReference type="ARBA" id="ARBA00022989"/>
    </source>
</evidence>
<comment type="subcellular location">
    <subcellularLocation>
        <location evidence="1 7">Cell membrane</location>
        <topology evidence="1 7">Multi-pass membrane protein</topology>
    </subcellularLocation>
</comment>
<evidence type="ECO:0000256" key="1">
    <source>
        <dbReference type="ARBA" id="ARBA00004651"/>
    </source>
</evidence>
<feature type="transmembrane region" description="Helical" evidence="7">
    <location>
        <begin position="182"/>
        <end position="205"/>
    </location>
</feature>
<dbReference type="PROSITE" id="PS50928">
    <property type="entry name" value="ABC_TM1"/>
    <property type="match status" value="1"/>
</dbReference>
<name>A0A516PX26_9ACTN</name>
<proteinExistence type="inferred from homology"/>
<dbReference type="AlphaFoldDB" id="A0A516PX26"/>
<feature type="transmembrane region" description="Helical" evidence="7">
    <location>
        <begin position="226"/>
        <end position="245"/>
    </location>
</feature>
<dbReference type="InterPro" id="IPR000515">
    <property type="entry name" value="MetI-like"/>
</dbReference>
<dbReference type="SUPFAM" id="SSF161098">
    <property type="entry name" value="MetI-like"/>
    <property type="match status" value="1"/>
</dbReference>
<dbReference type="OrthoDB" id="9804439at2"/>
<accession>A0A516PX26</accession>
<dbReference type="PANTHER" id="PTHR30193">
    <property type="entry name" value="ABC TRANSPORTER PERMEASE PROTEIN"/>
    <property type="match status" value="1"/>
</dbReference>
<gene>
    <name evidence="10" type="ORF">FOE78_07215</name>
</gene>
<protein>
    <submittedName>
        <fullName evidence="10">Sugar ABC transporter permease</fullName>
    </submittedName>
</protein>
<keyword evidence="6 7" id="KW-0472">Membrane</keyword>
<keyword evidence="2 7" id="KW-0813">Transport</keyword>
<dbReference type="EMBL" id="CP041692">
    <property type="protein sequence ID" value="QDP95720.1"/>
    <property type="molecule type" value="Genomic_DNA"/>
</dbReference>
<evidence type="ECO:0000259" key="9">
    <source>
        <dbReference type="PROSITE" id="PS50928"/>
    </source>
</evidence>
<reference evidence="10 11" key="1">
    <citation type="submission" date="2019-07" db="EMBL/GenBank/DDBJ databases">
        <title>Microlunatus dokdonensis sp. nov. isolated from the rhizospheric soil of the wild plant Elymus tsukushiensis.</title>
        <authorList>
            <person name="Ghim S.-Y."/>
            <person name="Hwang Y.-J."/>
            <person name="Son J.-S."/>
            <person name="Shin J.-H."/>
        </authorList>
    </citation>
    <scope>NUCLEOTIDE SEQUENCE [LARGE SCALE GENOMIC DNA]</scope>
    <source>
        <strain evidence="10 11">KUDC0627</strain>
    </source>
</reference>
<evidence type="ECO:0000313" key="11">
    <source>
        <dbReference type="Proteomes" id="UP000319263"/>
    </source>
</evidence>
<dbReference type="InterPro" id="IPR035906">
    <property type="entry name" value="MetI-like_sf"/>
</dbReference>
<keyword evidence="5 7" id="KW-1133">Transmembrane helix</keyword>
<dbReference type="InterPro" id="IPR051393">
    <property type="entry name" value="ABC_transporter_permease"/>
</dbReference>
<dbReference type="Proteomes" id="UP000319263">
    <property type="component" value="Chromosome"/>
</dbReference>
<dbReference type="KEGG" id="mik:FOE78_07215"/>
<dbReference type="Gene3D" id="1.10.3720.10">
    <property type="entry name" value="MetI-like"/>
    <property type="match status" value="1"/>
</dbReference>
<sequence>MSNSALTREVRLGTVPADSSSGPPARKRRSLRRNNRVGYLFIAPSIVGFGLFVAYPLVMSIYYSLTRWNGVTKPQFIGLDNYVYMLTKDPVFWIAVRNTLVFAVISVPVSLIAGLALAVLLNRKLKGVKIFRTIFFLPVVLPSIAVLTMWKYLFDPQFGLANQILSWLHLPTSQWLSSADTAMPTVILIGVWGVGGTMIIFLAGLQNVPDELYEAAKLDGAGAIRTFFSVTLPMITPILLLQLILQINGAFQTFNQIAILTQGGPDNSTDLLMYKIYTDGFTSVNNPLMGYATAEVWFLFILVMIVTAFTFRTSSMWVYNANETRN</sequence>
<evidence type="ECO:0000256" key="8">
    <source>
        <dbReference type="SAM" id="MobiDB-lite"/>
    </source>
</evidence>
<evidence type="ECO:0000256" key="6">
    <source>
        <dbReference type="ARBA" id="ARBA00023136"/>
    </source>
</evidence>
<dbReference type="PANTHER" id="PTHR30193:SF37">
    <property type="entry name" value="INNER MEMBRANE ABC TRANSPORTER PERMEASE PROTEIN YCJO"/>
    <property type="match status" value="1"/>
</dbReference>
<comment type="similarity">
    <text evidence="7">Belongs to the binding-protein-dependent transport system permease family.</text>
</comment>
<feature type="transmembrane region" description="Helical" evidence="7">
    <location>
        <begin position="100"/>
        <end position="121"/>
    </location>
</feature>
<evidence type="ECO:0000256" key="3">
    <source>
        <dbReference type="ARBA" id="ARBA00022475"/>
    </source>
</evidence>
<evidence type="ECO:0000256" key="4">
    <source>
        <dbReference type="ARBA" id="ARBA00022692"/>
    </source>
</evidence>
<feature type="transmembrane region" description="Helical" evidence="7">
    <location>
        <begin position="133"/>
        <end position="153"/>
    </location>
</feature>
<keyword evidence="11" id="KW-1185">Reference proteome</keyword>
<feature type="transmembrane region" description="Helical" evidence="7">
    <location>
        <begin position="288"/>
        <end position="311"/>
    </location>
</feature>
<dbReference type="SUPFAM" id="SSF160964">
    <property type="entry name" value="MalF N-terminal region-like"/>
    <property type="match status" value="1"/>
</dbReference>
<keyword evidence="4 7" id="KW-0812">Transmembrane</keyword>